<protein>
    <submittedName>
        <fullName evidence="3">PEGA domain-containing protein</fullName>
    </submittedName>
</protein>
<gene>
    <name evidence="3" type="ORF">E8A74_12710</name>
</gene>
<dbReference type="Pfam" id="PF08308">
    <property type="entry name" value="PEGA"/>
    <property type="match status" value="1"/>
</dbReference>
<dbReference type="InterPro" id="IPR013229">
    <property type="entry name" value="PEGA"/>
</dbReference>
<dbReference type="AlphaFoldDB" id="A0A4U1JFE9"/>
<dbReference type="Proteomes" id="UP000309215">
    <property type="component" value="Unassembled WGS sequence"/>
</dbReference>
<evidence type="ECO:0000259" key="2">
    <source>
        <dbReference type="Pfam" id="PF08308"/>
    </source>
</evidence>
<reference evidence="3 4" key="1">
    <citation type="submission" date="2019-04" db="EMBL/GenBank/DDBJ databases">
        <authorList>
            <person name="Li Y."/>
            <person name="Wang J."/>
        </authorList>
    </citation>
    <scope>NUCLEOTIDE SEQUENCE [LARGE SCALE GENOMIC DNA]</scope>
    <source>
        <strain evidence="3 4">DSM 14668</strain>
    </source>
</reference>
<name>A0A4U1JFE9_9BACT</name>
<sequence length="149" mass="16668">MLGRISVVATRVLALRRTTLSRRLRASCVSQGLFPDELVMPRHRGGKLRSSLDGRHDAGGRTDTFVAPGEHELRARLDGYEDAVETFTARKGQEMRVTLTLRALPEPLPPPLKLRRESPRKPHLRARGPGEPPLRWSGIGSLRNFISPH</sequence>
<proteinExistence type="predicted"/>
<feature type="region of interest" description="Disordered" evidence="1">
    <location>
        <begin position="108"/>
        <end position="140"/>
    </location>
</feature>
<feature type="domain" description="PEGA" evidence="2">
    <location>
        <begin position="66"/>
        <end position="102"/>
    </location>
</feature>
<organism evidence="3 4">
    <name type="scientific">Polyangium fumosum</name>
    <dbReference type="NCBI Taxonomy" id="889272"/>
    <lineage>
        <taxon>Bacteria</taxon>
        <taxon>Pseudomonadati</taxon>
        <taxon>Myxococcota</taxon>
        <taxon>Polyangia</taxon>
        <taxon>Polyangiales</taxon>
        <taxon>Polyangiaceae</taxon>
        <taxon>Polyangium</taxon>
    </lineage>
</organism>
<comment type="caution">
    <text evidence="3">The sequence shown here is derived from an EMBL/GenBank/DDBJ whole genome shotgun (WGS) entry which is preliminary data.</text>
</comment>
<keyword evidence="4" id="KW-1185">Reference proteome</keyword>
<evidence type="ECO:0000313" key="3">
    <source>
        <dbReference type="EMBL" id="TKD09143.1"/>
    </source>
</evidence>
<dbReference type="EMBL" id="SSMQ01000011">
    <property type="protein sequence ID" value="TKD09143.1"/>
    <property type="molecule type" value="Genomic_DNA"/>
</dbReference>
<evidence type="ECO:0000256" key="1">
    <source>
        <dbReference type="SAM" id="MobiDB-lite"/>
    </source>
</evidence>
<accession>A0A4U1JFE9</accession>
<evidence type="ECO:0000313" key="4">
    <source>
        <dbReference type="Proteomes" id="UP000309215"/>
    </source>
</evidence>